<evidence type="ECO:0000313" key="2">
    <source>
        <dbReference type="EMBL" id="CAF87571.1"/>
    </source>
</evidence>
<name>Q4THR1_TETNG</name>
<proteinExistence type="predicted"/>
<dbReference type="AlphaFoldDB" id="Q4THR1"/>
<evidence type="ECO:0000256" key="1">
    <source>
        <dbReference type="SAM" id="Phobius"/>
    </source>
</evidence>
<reference evidence="2" key="2">
    <citation type="submission" date="2004-02" db="EMBL/GenBank/DDBJ databases">
        <authorList>
            <consortium name="Genoscope"/>
            <consortium name="Whitehead Institute Centre for Genome Research"/>
        </authorList>
    </citation>
    <scope>NUCLEOTIDE SEQUENCE</scope>
</reference>
<protein>
    <submittedName>
        <fullName evidence="2">(spotted green pufferfish) hypothetical protein</fullName>
    </submittedName>
</protein>
<reference evidence="2" key="1">
    <citation type="journal article" date="2004" name="Nature">
        <title>Genome duplication in the teleost fish Tetraodon nigroviridis reveals the early vertebrate proto-karyotype.</title>
        <authorList>
            <person name="Jaillon O."/>
            <person name="Aury J.-M."/>
            <person name="Brunet F."/>
            <person name="Petit J.-L."/>
            <person name="Stange-Thomann N."/>
            <person name="Mauceli E."/>
            <person name="Bouneau L."/>
            <person name="Fischer C."/>
            <person name="Ozouf-Costaz C."/>
            <person name="Bernot A."/>
            <person name="Nicaud S."/>
            <person name="Jaffe D."/>
            <person name="Fisher S."/>
            <person name="Lutfalla G."/>
            <person name="Dossat C."/>
            <person name="Segurens B."/>
            <person name="Dasilva C."/>
            <person name="Salanoubat M."/>
            <person name="Levy M."/>
            <person name="Boudet N."/>
            <person name="Castellano S."/>
            <person name="Anthouard V."/>
            <person name="Jubin C."/>
            <person name="Castelli V."/>
            <person name="Katinka M."/>
            <person name="Vacherie B."/>
            <person name="Biemont C."/>
            <person name="Skalli Z."/>
            <person name="Cattolico L."/>
            <person name="Poulain J."/>
            <person name="De Berardinis V."/>
            <person name="Cruaud C."/>
            <person name="Duprat S."/>
            <person name="Brottier P."/>
            <person name="Coutanceau J.-P."/>
            <person name="Gouzy J."/>
            <person name="Parra G."/>
            <person name="Lardier G."/>
            <person name="Chapple C."/>
            <person name="McKernan K.J."/>
            <person name="McEwan P."/>
            <person name="Bosak S."/>
            <person name="Kellis M."/>
            <person name="Volff J.-N."/>
            <person name="Guigo R."/>
            <person name="Zody M.C."/>
            <person name="Mesirov J."/>
            <person name="Lindblad-Toh K."/>
            <person name="Birren B."/>
            <person name="Nusbaum C."/>
            <person name="Kahn D."/>
            <person name="Robinson-Rechavi M."/>
            <person name="Laudet V."/>
            <person name="Schachter V."/>
            <person name="Quetier F."/>
            <person name="Saurin W."/>
            <person name="Scarpelli C."/>
            <person name="Wincker P."/>
            <person name="Lander E.S."/>
            <person name="Weissenbach J."/>
            <person name="Roest Crollius H."/>
        </authorList>
    </citation>
    <scope>NUCLEOTIDE SEQUENCE [LARGE SCALE GENOMIC DNA]</scope>
</reference>
<keyword evidence="1" id="KW-0812">Transmembrane</keyword>
<sequence>MDHQKEALRRIISTLSNKNEELEHFLESVDHTLTGLQVRSEGAGPENLIREELTYFRGIRTKQKGLELRDVIREETQRKEAELQKQLSEGTFALRSCEQLLEFAHRTLSISDEEEFLKAAKQIKERFVELLLGFLIISSLIGVGSCLGFQKKWSSPPPVARVTMAPAFRLSTRLAASENMSQYTVDFSAERAGLQRLHFLPGESGPGCPAGERIPAAFLLVRTHR</sequence>
<keyword evidence="1" id="KW-1133">Transmembrane helix</keyword>
<dbReference type="OrthoDB" id="9927450at2759"/>
<dbReference type="EMBL" id="CAAE01002747">
    <property type="protein sequence ID" value="CAF87571.1"/>
    <property type="molecule type" value="Genomic_DNA"/>
</dbReference>
<comment type="caution">
    <text evidence="2">The sequence shown here is derived from an EMBL/GenBank/DDBJ whole genome shotgun (WGS) entry which is preliminary data.</text>
</comment>
<keyword evidence="1" id="KW-0472">Membrane</keyword>
<dbReference type="KEGG" id="tng:GSTEN00000427G001"/>
<gene>
    <name evidence="2" type="ORF">GSTENG00000427001</name>
</gene>
<organism evidence="2">
    <name type="scientific">Tetraodon nigroviridis</name>
    <name type="common">Spotted green pufferfish</name>
    <name type="synonym">Chelonodon nigroviridis</name>
    <dbReference type="NCBI Taxonomy" id="99883"/>
    <lineage>
        <taxon>Eukaryota</taxon>
        <taxon>Metazoa</taxon>
        <taxon>Chordata</taxon>
        <taxon>Craniata</taxon>
        <taxon>Vertebrata</taxon>
        <taxon>Euteleostomi</taxon>
        <taxon>Actinopterygii</taxon>
        <taxon>Neopterygii</taxon>
        <taxon>Teleostei</taxon>
        <taxon>Neoteleostei</taxon>
        <taxon>Acanthomorphata</taxon>
        <taxon>Eupercaria</taxon>
        <taxon>Tetraodontiformes</taxon>
        <taxon>Tetradontoidea</taxon>
        <taxon>Tetraodontidae</taxon>
        <taxon>Tetraodon</taxon>
    </lineage>
</organism>
<accession>Q4THR1</accession>
<feature type="transmembrane region" description="Helical" evidence="1">
    <location>
        <begin position="127"/>
        <end position="150"/>
    </location>
</feature>